<gene>
    <name evidence="1" type="ORF">PSTG_13534</name>
</gene>
<dbReference type="AlphaFoldDB" id="A0A0L0V171"/>
<accession>A0A0L0V171</accession>
<dbReference type="PANTHER" id="PTHR31366">
    <property type="entry name" value="UPF0739 PROTEIN C1ORF74"/>
    <property type="match status" value="1"/>
</dbReference>
<comment type="caution">
    <text evidence="1">The sequence shown here is derived from an EMBL/GenBank/DDBJ whole genome shotgun (WGS) entry which is preliminary data.</text>
</comment>
<dbReference type="EMBL" id="AJIL01000146">
    <property type="protein sequence ID" value="KNE93042.1"/>
    <property type="molecule type" value="Genomic_DNA"/>
</dbReference>
<dbReference type="InterPro" id="IPR027850">
    <property type="entry name" value="DUF4504"/>
</dbReference>
<name>A0A0L0V171_9BASI</name>
<evidence type="ECO:0000313" key="1">
    <source>
        <dbReference type="EMBL" id="KNE93042.1"/>
    </source>
</evidence>
<organism evidence="1 2">
    <name type="scientific">Puccinia striiformis f. sp. tritici PST-78</name>
    <dbReference type="NCBI Taxonomy" id="1165861"/>
    <lineage>
        <taxon>Eukaryota</taxon>
        <taxon>Fungi</taxon>
        <taxon>Dikarya</taxon>
        <taxon>Basidiomycota</taxon>
        <taxon>Pucciniomycotina</taxon>
        <taxon>Pucciniomycetes</taxon>
        <taxon>Pucciniales</taxon>
        <taxon>Pucciniaceae</taxon>
        <taxon>Puccinia</taxon>
    </lineage>
</organism>
<sequence>MESLTALHDLISKLILPHRRNSSINLVKRLVADIWAVRLELRLACLLDGIAIDEDMAIILADGMKEITCLENLVVLHERISSSTFICSRSLWRVRSEPAWKPVCIDLSSKPLKILEHLPGPVMSALDTCELASGQTQASNRVIVELEPASTIVSLAGLFLGYPCTYCNCSTNQILSGPLKVVQVDLLHLTQSEKLQDFLPSRHQLMAFSFPALFDSPGSNLELDKLIERLKHQIQDKLRSVGCTYGWEEVEIRVEQTVNLERVAL</sequence>
<evidence type="ECO:0000313" key="2">
    <source>
        <dbReference type="Proteomes" id="UP000054564"/>
    </source>
</evidence>
<dbReference type="Proteomes" id="UP000054564">
    <property type="component" value="Unassembled WGS sequence"/>
</dbReference>
<dbReference type="OrthoDB" id="2497884at2759"/>
<dbReference type="PANTHER" id="PTHR31366:SF2">
    <property type="entry name" value="UPF0739 PROTEIN C1ORF74"/>
    <property type="match status" value="1"/>
</dbReference>
<keyword evidence="2" id="KW-1185">Reference proteome</keyword>
<protein>
    <submittedName>
        <fullName evidence="1">Uncharacterized protein</fullName>
    </submittedName>
</protein>
<reference evidence="2" key="1">
    <citation type="submission" date="2014-03" db="EMBL/GenBank/DDBJ databases">
        <title>The Genome Sequence of Puccinia striiformis f. sp. tritici PST-78.</title>
        <authorList>
            <consortium name="The Broad Institute Genome Sequencing Platform"/>
            <person name="Cuomo C."/>
            <person name="Hulbert S."/>
            <person name="Chen X."/>
            <person name="Walker B."/>
            <person name="Young S.K."/>
            <person name="Zeng Q."/>
            <person name="Gargeya S."/>
            <person name="Fitzgerald M."/>
            <person name="Haas B."/>
            <person name="Abouelleil A."/>
            <person name="Alvarado L."/>
            <person name="Arachchi H.M."/>
            <person name="Berlin A.M."/>
            <person name="Chapman S.B."/>
            <person name="Goldberg J."/>
            <person name="Griggs A."/>
            <person name="Gujja S."/>
            <person name="Hansen M."/>
            <person name="Howarth C."/>
            <person name="Imamovic A."/>
            <person name="Larimer J."/>
            <person name="McCowan C."/>
            <person name="Montmayeur A."/>
            <person name="Murphy C."/>
            <person name="Neiman D."/>
            <person name="Pearson M."/>
            <person name="Priest M."/>
            <person name="Roberts A."/>
            <person name="Saif S."/>
            <person name="Shea T."/>
            <person name="Sisk P."/>
            <person name="Sykes S."/>
            <person name="Wortman J."/>
            <person name="Nusbaum C."/>
            <person name="Birren B."/>
        </authorList>
    </citation>
    <scope>NUCLEOTIDE SEQUENCE [LARGE SCALE GENOMIC DNA]</scope>
    <source>
        <strain evidence="2">race PST-78</strain>
    </source>
</reference>
<proteinExistence type="predicted"/>
<dbReference type="Pfam" id="PF14953">
    <property type="entry name" value="DUF4504"/>
    <property type="match status" value="1"/>
</dbReference>